<evidence type="ECO:0000256" key="1">
    <source>
        <dbReference type="SAM" id="MobiDB-lite"/>
    </source>
</evidence>
<dbReference type="AlphaFoldDB" id="F4R4N7"/>
<feature type="compositionally biased region" description="Basic and acidic residues" evidence="1">
    <location>
        <begin position="114"/>
        <end position="126"/>
    </location>
</feature>
<dbReference type="KEGG" id="mlr:MELLADRAFT_70533"/>
<dbReference type="RefSeq" id="XP_007403780.1">
    <property type="nucleotide sequence ID" value="XM_007403718.1"/>
</dbReference>
<feature type="region of interest" description="Disordered" evidence="1">
    <location>
        <begin position="202"/>
        <end position="246"/>
    </location>
</feature>
<accession>F4R4N7</accession>
<feature type="region of interest" description="Disordered" evidence="1">
    <location>
        <begin position="1"/>
        <end position="22"/>
    </location>
</feature>
<keyword evidence="3" id="KW-1185">Reference proteome</keyword>
<dbReference type="OrthoDB" id="3265817at2759"/>
<dbReference type="GeneID" id="18931556"/>
<organism evidence="3">
    <name type="scientific">Melampsora larici-populina (strain 98AG31 / pathotype 3-4-7)</name>
    <name type="common">Poplar leaf rust fungus</name>
    <dbReference type="NCBI Taxonomy" id="747676"/>
    <lineage>
        <taxon>Eukaryota</taxon>
        <taxon>Fungi</taxon>
        <taxon>Dikarya</taxon>
        <taxon>Basidiomycota</taxon>
        <taxon>Pucciniomycotina</taxon>
        <taxon>Pucciniomycetes</taxon>
        <taxon>Pucciniales</taxon>
        <taxon>Melampsoraceae</taxon>
        <taxon>Melampsora</taxon>
    </lineage>
</organism>
<gene>
    <name evidence="2" type="ORF">MELLADRAFT_70533</name>
</gene>
<dbReference type="InParanoid" id="F4R4N7"/>
<reference evidence="3" key="1">
    <citation type="journal article" date="2011" name="Proc. Natl. Acad. Sci. U.S.A.">
        <title>Obligate biotrophy features unraveled by the genomic analysis of rust fungi.</title>
        <authorList>
            <person name="Duplessis S."/>
            <person name="Cuomo C.A."/>
            <person name="Lin Y.-C."/>
            <person name="Aerts A."/>
            <person name="Tisserant E."/>
            <person name="Veneault-Fourrey C."/>
            <person name="Joly D.L."/>
            <person name="Hacquard S."/>
            <person name="Amselem J."/>
            <person name="Cantarel B.L."/>
            <person name="Chiu R."/>
            <person name="Coutinho P.M."/>
            <person name="Feau N."/>
            <person name="Field M."/>
            <person name="Frey P."/>
            <person name="Gelhaye E."/>
            <person name="Goldberg J."/>
            <person name="Grabherr M.G."/>
            <person name="Kodira C.D."/>
            <person name="Kohler A."/>
            <person name="Kuees U."/>
            <person name="Lindquist E.A."/>
            <person name="Lucas S.M."/>
            <person name="Mago R."/>
            <person name="Mauceli E."/>
            <person name="Morin E."/>
            <person name="Murat C."/>
            <person name="Pangilinan J.L."/>
            <person name="Park R."/>
            <person name="Pearson M."/>
            <person name="Quesneville H."/>
            <person name="Rouhier N."/>
            <person name="Sakthikumar S."/>
            <person name="Salamov A.A."/>
            <person name="Schmutz J."/>
            <person name="Selles B."/>
            <person name="Shapiro H."/>
            <person name="Tanguay P."/>
            <person name="Tuskan G.A."/>
            <person name="Henrissat B."/>
            <person name="Van de Peer Y."/>
            <person name="Rouze P."/>
            <person name="Ellis J.G."/>
            <person name="Dodds P.N."/>
            <person name="Schein J.E."/>
            <person name="Zhong S."/>
            <person name="Hamelin R.C."/>
            <person name="Grigoriev I.V."/>
            <person name="Szabo L.J."/>
            <person name="Martin F."/>
        </authorList>
    </citation>
    <scope>NUCLEOTIDE SEQUENCE [LARGE SCALE GENOMIC DNA]</scope>
    <source>
        <strain evidence="3">98AG31 / pathotype 3-4-7</strain>
    </source>
</reference>
<evidence type="ECO:0000313" key="3">
    <source>
        <dbReference type="Proteomes" id="UP000001072"/>
    </source>
</evidence>
<name>F4R4N7_MELLP</name>
<dbReference type="EMBL" id="GL883090">
    <property type="protein sequence ID" value="EGG12842.1"/>
    <property type="molecule type" value="Genomic_DNA"/>
</dbReference>
<protein>
    <submittedName>
        <fullName evidence="2">Uncharacterized protein</fullName>
    </submittedName>
</protein>
<dbReference type="VEuPathDB" id="FungiDB:MELLADRAFT_70533"/>
<dbReference type="Proteomes" id="UP000001072">
    <property type="component" value="Unassembled WGS sequence"/>
</dbReference>
<feature type="region of interest" description="Disordered" evidence="1">
    <location>
        <begin position="92"/>
        <end position="126"/>
    </location>
</feature>
<sequence length="246" mass="28153">MVNEFNNHQSNHNDSQTQPMSFSSSAPIFLRSMEPITRPSILLKSHSTFNCSDNSREKKTQCKFDQLTCAFKKVLVSFRPCEHRLNGTGLLYPKPNDGQTSYSKSKFKTNQKRSLGEDKKLGERKSETYLKQPNLPSIKFAPLPKINNRRKKSNTISMGVSARSQLIQQMKKQEQDLISKRCSLPIQEPIQWTNPSQCIKSEKDVVTGSENKVRRRQKNQESSLKDSSTHQNKRKSLKSNDCKEGS</sequence>
<dbReference type="HOGENOM" id="CLU_1129259_0_0_1"/>
<evidence type="ECO:0000313" key="2">
    <source>
        <dbReference type="EMBL" id="EGG12842.1"/>
    </source>
</evidence>
<proteinExistence type="predicted"/>